<dbReference type="EMBL" id="LAZR01050109">
    <property type="protein sequence ID" value="KKK88096.1"/>
    <property type="molecule type" value="Genomic_DNA"/>
</dbReference>
<evidence type="ECO:0000313" key="1">
    <source>
        <dbReference type="EMBL" id="KKK88096.1"/>
    </source>
</evidence>
<comment type="caution">
    <text evidence="1">The sequence shown here is derived from an EMBL/GenBank/DDBJ whole genome shotgun (WGS) entry which is preliminary data.</text>
</comment>
<organism evidence="1">
    <name type="scientific">marine sediment metagenome</name>
    <dbReference type="NCBI Taxonomy" id="412755"/>
    <lineage>
        <taxon>unclassified sequences</taxon>
        <taxon>metagenomes</taxon>
        <taxon>ecological metagenomes</taxon>
    </lineage>
</organism>
<name>A0A0F9BUN3_9ZZZZ</name>
<dbReference type="AlphaFoldDB" id="A0A0F9BUN3"/>
<proteinExistence type="predicted"/>
<protein>
    <submittedName>
        <fullName evidence="1">Uncharacterized protein</fullName>
    </submittedName>
</protein>
<gene>
    <name evidence="1" type="ORF">LCGC14_2746620</name>
</gene>
<accession>A0A0F9BUN3</accession>
<sequence>MPDPRIFPIVSARHIAAAVGIASAVVLPANPSRADTDLTNDGATVIYLARGNAAVIGQGIRLNPNGGSYHIGTNNLFLGDIYGISSDETSLAISEGLDG</sequence>
<reference evidence="1" key="1">
    <citation type="journal article" date="2015" name="Nature">
        <title>Complex archaea that bridge the gap between prokaryotes and eukaryotes.</title>
        <authorList>
            <person name="Spang A."/>
            <person name="Saw J.H."/>
            <person name="Jorgensen S.L."/>
            <person name="Zaremba-Niedzwiedzka K."/>
            <person name="Martijn J."/>
            <person name="Lind A.E."/>
            <person name="van Eijk R."/>
            <person name="Schleper C."/>
            <person name="Guy L."/>
            <person name="Ettema T.J."/>
        </authorList>
    </citation>
    <scope>NUCLEOTIDE SEQUENCE</scope>
</reference>